<organism evidence="4 5">
    <name type="scientific">Candidatus Neptunichlamydia vexilliferae</name>
    <dbReference type="NCBI Taxonomy" id="1651774"/>
    <lineage>
        <taxon>Bacteria</taxon>
        <taxon>Pseudomonadati</taxon>
        <taxon>Chlamydiota</taxon>
        <taxon>Chlamydiia</taxon>
        <taxon>Parachlamydiales</taxon>
        <taxon>Simkaniaceae</taxon>
        <taxon>Candidatus Neptunichlamydia</taxon>
    </lineage>
</organism>
<keyword evidence="2" id="KW-0963">Cytoplasm</keyword>
<comment type="subcellular location">
    <subcellularLocation>
        <location evidence="2">Cytoplasm</location>
    </subcellularLocation>
</comment>
<comment type="function">
    <text evidence="2">Cleaves peptides in various proteins in a process that requires ATP hydrolysis. Has a chymotrypsin-like activity. Plays a major role in the degradation of misfolded proteins.</text>
</comment>
<keyword evidence="5" id="KW-1185">Reference proteome</keyword>
<dbReference type="SUPFAM" id="SSF52096">
    <property type="entry name" value="ClpP/crotonase"/>
    <property type="match status" value="1"/>
</dbReference>
<dbReference type="GO" id="GO:0006508">
    <property type="term" value="P:proteolysis"/>
    <property type="evidence" value="ECO:0007669"/>
    <property type="project" value="UniProtKB-KW"/>
</dbReference>
<evidence type="ECO:0000256" key="3">
    <source>
        <dbReference type="RuleBase" id="RU003567"/>
    </source>
</evidence>
<dbReference type="CDD" id="cd07017">
    <property type="entry name" value="S14_ClpP_2"/>
    <property type="match status" value="1"/>
</dbReference>
<dbReference type="NCBIfam" id="NF009205">
    <property type="entry name" value="PRK12553.1"/>
    <property type="match status" value="1"/>
</dbReference>
<comment type="caution">
    <text evidence="4">The sequence shown here is derived from an EMBL/GenBank/DDBJ whole genome shotgun (WGS) entry which is preliminary data.</text>
</comment>
<dbReference type="GO" id="GO:0004252">
    <property type="term" value="F:serine-type endopeptidase activity"/>
    <property type="evidence" value="ECO:0007669"/>
    <property type="project" value="UniProtKB-EC"/>
</dbReference>
<evidence type="ECO:0000256" key="2">
    <source>
        <dbReference type="HAMAP-Rule" id="MF_00444"/>
    </source>
</evidence>
<comment type="similarity">
    <text evidence="1 2 3">Belongs to the peptidase S14 family.</text>
</comment>
<gene>
    <name evidence="2" type="primary">clpP</name>
    <name evidence="4" type="ORF">NEPTK9_001103</name>
</gene>
<dbReference type="HAMAP" id="MF_00444">
    <property type="entry name" value="ClpP"/>
    <property type="match status" value="1"/>
</dbReference>
<evidence type="ECO:0000313" key="5">
    <source>
        <dbReference type="Proteomes" id="UP001194714"/>
    </source>
</evidence>
<keyword evidence="2 4" id="KW-0378">Hydrolase</keyword>
<keyword evidence="2" id="KW-0720">Serine protease</keyword>
<dbReference type="EC" id="3.4.21.92" evidence="2"/>
<keyword evidence="2 4" id="KW-0645">Protease</keyword>
<dbReference type="InterPro" id="IPR029045">
    <property type="entry name" value="ClpP/crotonase-like_dom_sf"/>
</dbReference>
<dbReference type="Gene3D" id="3.90.226.10">
    <property type="entry name" value="2-enoyl-CoA Hydratase, Chain A, domain 1"/>
    <property type="match status" value="1"/>
</dbReference>
<reference evidence="4 5" key="1">
    <citation type="submission" date="2020-01" db="EMBL/GenBank/DDBJ databases">
        <title>Draft genome sequence of Cand. Neptunochlamydia vexilliferae K9.</title>
        <authorList>
            <person name="Schulz F."/>
            <person name="Koestlbacher S."/>
            <person name="Wascher F."/>
            <person name="Pizzetti I."/>
            <person name="Horn M."/>
        </authorList>
    </citation>
    <scope>NUCLEOTIDE SEQUENCE [LARGE SCALE GENOMIC DNA]</scope>
    <source>
        <strain evidence="4 5">K9</strain>
    </source>
</reference>
<dbReference type="EMBL" id="JAAEJV010000029">
    <property type="protein sequence ID" value="MBF5059587.1"/>
    <property type="molecule type" value="Genomic_DNA"/>
</dbReference>
<feature type="active site" evidence="2">
    <location>
        <position position="120"/>
    </location>
</feature>
<proteinExistence type="inferred from homology"/>
<comment type="subunit">
    <text evidence="2">Fourteen ClpP subunits assemble into 2 heptameric rings which stack back to back to give a disk-like structure with a central cavity, resembling the structure of eukaryotic proteasomes.</text>
</comment>
<dbReference type="PANTHER" id="PTHR10381">
    <property type="entry name" value="ATP-DEPENDENT CLP PROTEASE PROTEOLYTIC SUBUNIT"/>
    <property type="match status" value="1"/>
</dbReference>
<accession>A0ABS0B161</accession>
<name>A0ABS0B161_9BACT</name>
<comment type="catalytic activity">
    <reaction evidence="2">
        <text>Hydrolysis of proteins to small peptides in the presence of ATP and magnesium. alpha-casein is the usual test substrate. In the absence of ATP, only oligopeptides shorter than five residues are hydrolyzed (such as succinyl-Leu-Tyr-|-NHMec, and Leu-Tyr-Leu-|-Tyr-Trp, in which cleavage of the -Tyr-|-Leu- and -Tyr-|-Trp bonds also occurs).</text>
        <dbReference type="EC" id="3.4.21.92"/>
    </reaction>
</comment>
<dbReference type="InterPro" id="IPR023562">
    <property type="entry name" value="ClpP/TepA"/>
</dbReference>
<dbReference type="Proteomes" id="UP001194714">
    <property type="component" value="Unassembled WGS sequence"/>
</dbReference>
<dbReference type="PANTHER" id="PTHR10381:SF11">
    <property type="entry name" value="ATP-DEPENDENT CLP PROTEASE PROTEOLYTIC SUBUNIT, MITOCHONDRIAL"/>
    <property type="match status" value="1"/>
</dbReference>
<dbReference type="RefSeq" id="WP_194847890.1">
    <property type="nucleotide sequence ID" value="NZ_JAAEJV010000029.1"/>
</dbReference>
<sequence>MSEEENEETSRNFDSKVEHLLLEKRRIFFSEAVSDKSAKDAIRKLWYLEHQAPGEPILFVINSPGGSVDSGFAIWDQIQMITSPITTLVTGLAASMGSILSLAAAPGKRYATQNARIMIHQPLIAGVIQGQATDLEIQAKEIIKTRKQIVDAYAAATGKDHALIEKTIDRDTWMSAEEAKDFGLLDGIVSSYKELGFE</sequence>
<dbReference type="Pfam" id="PF00574">
    <property type="entry name" value="CLP_protease"/>
    <property type="match status" value="1"/>
</dbReference>
<evidence type="ECO:0000313" key="4">
    <source>
        <dbReference type="EMBL" id="MBF5059587.1"/>
    </source>
</evidence>
<feature type="active site" description="Nucleophile" evidence="2">
    <location>
        <position position="95"/>
    </location>
</feature>
<dbReference type="PRINTS" id="PR00127">
    <property type="entry name" value="CLPPROTEASEP"/>
</dbReference>
<protein>
    <recommendedName>
        <fullName evidence="2 3">ATP-dependent Clp protease proteolytic subunit</fullName>
        <ecNumber evidence="2">3.4.21.92</ecNumber>
    </recommendedName>
    <alternativeName>
        <fullName evidence="2">Endopeptidase Clp</fullName>
    </alternativeName>
</protein>
<evidence type="ECO:0000256" key="1">
    <source>
        <dbReference type="ARBA" id="ARBA00007039"/>
    </source>
</evidence>
<dbReference type="InterPro" id="IPR001907">
    <property type="entry name" value="ClpP"/>
</dbReference>